<dbReference type="EMBL" id="PQIB02000002">
    <property type="protein sequence ID" value="RLN33617.1"/>
    <property type="molecule type" value="Genomic_DNA"/>
</dbReference>
<dbReference type="Gene3D" id="3.20.20.140">
    <property type="entry name" value="Metal-dependent hydrolases"/>
    <property type="match status" value="1"/>
</dbReference>
<gene>
    <name evidence="1" type="ORF">C2845_PM03G29870</name>
</gene>
<reference evidence="2" key="1">
    <citation type="journal article" date="2019" name="Nat. Commun.">
        <title>The genome of broomcorn millet.</title>
        <authorList>
            <person name="Zou C."/>
            <person name="Miki D."/>
            <person name="Li D."/>
            <person name="Tang Q."/>
            <person name="Xiao L."/>
            <person name="Rajput S."/>
            <person name="Deng P."/>
            <person name="Jia W."/>
            <person name="Huang R."/>
            <person name="Zhang M."/>
            <person name="Sun Y."/>
            <person name="Hu J."/>
            <person name="Fu X."/>
            <person name="Schnable P.S."/>
            <person name="Li F."/>
            <person name="Zhang H."/>
            <person name="Feng B."/>
            <person name="Zhu X."/>
            <person name="Liu R."/>
            <person name="Schnable J.C."/>
            <person name="Zhu J.-K."/>
            <person name="Zhang H."/>
        </authorList>
    </citation>
    <scope>NUCLEOTIDE SEQUENCE [LARGE SCALE GENOMIC DNA]</scope>
</reference>
<evidence type="ECO:0000313" key="2">
    <source>
        <dbReference type="Proteomes" id="UP000275267"/>
    </source>
</evidence>
<dbReference type="SUPFAM" id="SSF51556">
    <property type="entry name" value="Metallo-dependent hydrolases"/>
    <property type="match status" value="1"/>
</dbReference>
<dbReference type="AlphaFoldDB" id="A0A3L6T820"/>
<comment type="caution">
    <text evidence="1">The sequence shown here is derived from an EMBL/GenBank/DDBJ whole genome shotgun (WGS) entry which is preliminary data.</text>
</comment>
<dbReference type="PANTHER" id="PTHR47176:SF1">
    <property type="entry name" value="OS04G0577500 PROTEIN"/>
    <property type="match status" value="1"/>
</dbReference>
<evidence type="ECO:0000313" key="1">
    <source>
        <dbReference type="EMBL" id="RLN33617.1"/>
    </source>
</evidence>
<keyword evidence="2" id="KW-1185">Reference proteome</keyword>
<dbReference type="InterPro" id="IPR001130">
    <property type="entry name" value="TatD-like"/>
</dbReference>
<dbReference type="Proteomes" id="UP000275267">
    <property type="component" value="Unassembled WGS sequence"/>
</dbReference>
<dbReference type="OrthoDB" id="6079689at2759"/>
<accession>A0A3L6T820</accession>
<dbReference type="InterPro" id="IPR032466">
    <property type="entry name" value="Metal_Hydrolase"/>
</dbReference>
<dbReference type="Pfam" id="PF01026">
    <property type="entry name" value="TatD_DNase"/>
    <property type="match status" value="1"/>
</dbReference>
<dbReference type="GO" id="GO:0016788">
    <property type="term" value="F:hydrolase activity, acting on ester bonds"/>
    <property type="evidence" value="ECO:0007669"/>
    <property type="project" value="InterPro"/>
</dbReference>
<dbReference type="PANTHER" id="PTHR47176">
    <property type="entry name" value="OSJNBA0020J04.13 PROTEIN"/>
    <property type="match status" value="1"/>
</dbReference>
<sequence>MQIGLDKGLHGRTIDFREQVKVFRRQLELAKELERPVSVHCVRAFGDLLEILK</sequence>
<organism evidence="1 2">
    <name type="scientific">Panicum miliaceum</name>
    <name type="common">Proso millet</name>
    <name type="synonym">Broomcorn millet</name>
    <dbReference type="NCBI Taxonomy" id="4540"/>
    <lineage>
        <taxon>Eukaryota</taxon>
        <taxon>Viridiplantae</taxon>
        <taxon>Streptophyta</taxon>
        <taxon>Embryophyta</taxon>
        <taxon>Tracheophyta</taxon>
        <taxon>Spermatophyta</taxon>
        <taxon>Magnoliopsida</taxon>
        <taxon>Liliopsida</taxon>
        <taxon>Poales</taxon>
        <taxon>Poaceae</taxon>
        <taxon>PACMAD clade</taxon>
        <taxon>Panicoideae</taxon>
        <taxon>Panicodae</taxon>
        <taxon>Paniceae</taxon>
        <taxon>Panicinae</taxon>
        <taxon>Panicum</taxon>
        <taxon>Panicum sect. Panicum</taxon>
    </lineage>
</organism>
<proteinExistence type="predicted"/>
<dbReference type="STRING" id="4540.A0A3L6T820"/>
<name>A0A3L6T820_PANMI</name>
<protein>
    <submittedName>
        <fullName evidence="1">Uncharacterized protein</fullName>
    </submittedName>
</protein>